<dbReference type="AlphaFoldDB" id="A0A820V3D7"/>
<keyword evidence="1" id="KW-0479">Metal-binding</keyword>
<proteinExistence type="predicted"/>
<name>A0A820V3D7_9BILA</name>
<dbReference type="PROSITE" id="PS50157">
    <property type="entry name" value="ZINC_FINGER_C2H2_2"/>
    <property type="match status" value="1"/>
</dbReference>
<evidence type="ECO:0000256" key="1">
    <source>
        <dbReference type="PROSITE-ProRule" id="PRU00042"/>
    </source>
</evidence>
<dbReference type="EMBL" id="CAJOBG010052388">
    <property type="protein sequence ID" value="CAF4494461.1"/>
    <property type="molecule type" value="Genomic_DNA"/>
</dbReference>
<comment type="caution">
    <text evidence="3">The sequence shown here is derived from an EMBL/GenBank/DDBJ whole genome shotgun (WGS) entry which is preliminary data.</text>
</comment>
<feature type="non-terminal residue" evidence="3">
    <location>
        <position position="302"/>
    </location>
</feature>
<protein>
    <recommendedName>
        <fullName evidence="2">C2H2-type domain-containing protein</fullName>
    </recommendedName>
</protein>
<sequence length="302" mass="32507">SLSLSKAQFPPSLLTVASDVANVFANQLNTVTHGSTTPTATATSSASSTTKSQISTCHLCGKKFQTNDYLQLHLMNKHQITSDIQSYDTQQQQRTKMSNLVKSSNGTLNSNTVKKIKLETNEIPSSSSTTTITTTVIKASSPIDTMTSPNPSAVIPGIVDTYFAAKMADRVSCDICHKQVCNKYFLKTHKLKVHGVGPDPMVTSSSIPMTNSETTDDNIEQQQQSISSMDGSPLQLVVDEMNISNTEPGVIPSPDTLTNSVNTFIGTNNNNNNNNNITSNGLIEQATSSICEICSKSFPTKF</sequence>
<dbReference type="InterPro" id="IPR013087">
    <property type="entry name" value="Znf_C2H2_type"/>
</dbReference>
<accession>A0A820V3D7</accession>
<evidence type="ECO:0000313" key="4">
    <source>
        <dbReference type="Proteomes" id="UP000663866"/>
    </source>
</evidence>
<feature type="domain" description="C2H2-type" evidence="2">
    <location>
        <begin position="55"/>
        <end position="78"/>
    </location>
</feature>
<gene>
    <name evidence="3" type="ORF">OVN521_LOCUS40379</name>
</gene>
<dbReference type="SMART" id="SM00355">
    <property type="entry name" value="ZnF_C2H2"/>
    <property type="match status" value="2"/>
</dbReference>
<dbReference type="PANTHER" id="PTHR21190">
    <property type="entry name" value="GH10077P"/>
    <property type="match status" value="1"/>
</dbReference>
<keyword evidence="1" id="KW-0862">Zinc</keyword>
<feature type="non-terminal residue" evidence="3">
    <location>
        <position position="1"/>
    </location>
</feature>
<dbReference type="GO" id="GO:0008270">
    <property type="term" value="F:zinc ion binding"/>
    <property type="evidence" value="ECO:0007669"/>
    <property type="project" value="UniProtKB-KW"/>
</dbReference>
<evidence type="ECO:0000313" key="3">
    <source>
        <dbReference type="EMBL" id="CAF4494461.1"/>
    </source>
</evidence>
<dbReference type="PANTHER" id="PTHR21190:SF1">
    <property type="entry name" value="GH10077P"/>
    <property type="match status" value="1"/>
</dbReference>
<dbReference type="Pfam" id="PF00096">
    <property type="entry name" value="zf-C2H2"/>
    <property type="match status" value="1"/>
</dbReference>
<dbReference type="Proteomes" id="UP000663866">
    <property type="component" value="Unassembled WGS sequence"/>
</dbReference>
<dbReference type="PROSITE" id="PS00028">
    <property type="entry name" value="ZINC_FINGER_C2H2_1"/>
    <property type="match status" value="2"/>
</dbReference>
<organism evidence="3 4">
    <name type="scientific">Rotaria magnacalcarata</name>
    <dbReference type="NCBI Taxonomy" id="392030"/>
    <lineage>
        <taxon>Eukaryota</taxon>
        <taxon>Metazoa</taxon>
        <taxon>Spiralia</taxon>
        <taxon>Gnathifera</taxon>
        <taxon>Rotifera</taxon>
        <taxon>Eurotatoria</taxon>
        <taxon>Bdelloidea</taxon>
        <taxon>Philodinida</taxon>
        <taxon>Philodinidae</taxon>
        <taxon>Rotaria</taxon>
    </lineage>
</organism>
<keyword evidence="1" id="KW-0863">Zinc-finger</keyword>
<evidence type="ECO:0000259" key="2">
    <source>
        <dbReference type="PROSITE" id="PS50157"/>
    </source>
</evidence>
<reference evidence="3" key="1">
    <citation type="submission" date="2021-02" db="EMBL/GenBank/DDBJ databases">
        <authorList>
            <person name="Nowell W R."/>
        </authorList>
    </citation>
    <scope>NUCLEOTIDE SEQUENCE</scope>
</reference>
<keyword evidence="4" id="KW-1185">Reference proteome</keyword>